<dbReference type="Gene3D" id="2.160.20.10">
    <property type="entry name" value="Single-stranded right-handed beta-helix, Pectin lyase-like"/>
    <property type="match status" value="1"/>
</dbReference>
<name>A0A7X2SVK6_ENTAG</name>
<reference evidence="1 2" key="1">
    <citation type="submission" date="2019-11" db="EMBL/GenBank/DDBJ databases">
        <title>Draft Genome Sequence of Plant Growth-Promoting Rhizosphere-Associated Bacteria.</title>
        <authorList>
            <person name="Vasilyev I.Y."/>
            <person name="Radchenko V."/>
            <person name="Ilnitskaya E.V."/>
        </authorList>
    </citation>
    <scope>NUCLEOTIDE SEQUENCE [LARGE SCALE GENOMIC DNA]</scope>
    <source>
        <strain evidence="1 2">VRA_MhP_f</strain>
    </source>
</reference>
<evidence type="ECO:0000313" key="1">
    <source>
        <dbReference type="EMBL" id="MSE15154.1"/>
    </source>
</evidence>
<dbReference type="EMBL" id="WKLC01000273">
    <property type="protein sequence ID" value="MSE15154.1"/>
    <property type="molecule type" value="Genomic_DNA"/>
</dbReference>
<protein>
    <recommendedName>
        <fullName evidence="3">Tail spike TSP1/Gp66 N-terminal domain-containing protein</fullName>
    </recommendedName>
</protein>
<proteinExistence type="predicted"/>
<organism evidence="1 2">
    <name type="scientific">Enterobacter agglomerans</name>
    <name type="common">Erwinia herbicola</name>
    <name type="synonym">Pantoea agglomerans</name>
    <dbReference type="NCBI Taxonomy" id="549"/>
    <lineage>
        <taxon>Bacteria</taxon>
        <taxon>Pseudomonadati</taxon>
        <taxon>Pseudomonadota</taxon>
        <taxon>Gammaproteobacteria</taxon>
        <taxon>Enterobacterales</taxon>
        <taxon>Erwiniaceae</taxon>
        <taxon>Pantoea</taxon>
        <taxon>Pantoea agglomerans group</taxon>
    </lineage>
</organism>
<feature type="non-terminal residue" evidence="1">
    <location>
        <position position="504"/>
    </location>
</feature>
<evidence type="ECO:0008006" key="3">
    <source>
        <dbReference type="Google" id="ProtNLM"/>
    </source>
</evidence>
<dbReference type="InterPro" id="IPR012334">
    <property type="entry name" value="Pectin_lyas_fold"/>
</dbReference>
<gene>
    <name evidence="1" type="ORF">GKC49_08370</name>
</gene>
<evidence type="ECO:0000313" key="2">
    <source>
        <dbReference type="Proteomes" id="UP000461948"/>
    </source>
</evidence>
<accession>A0A7X2SVK6</accession>
<dbReference type="AlphaFoldDB" id="A0A7X2SVK6"/>
<sequence>MTTYNTRNPLGSPAAKDLYDNAQNLDHFVNDLDRIEWADRFGVLRKTWWGMETDFQNQMKDQEHRFVVQLHSQADRFNVFIQNSGYSVVGDYEDGPLTIDEYNQIIRYQGEFYKLTASTDIPWTTTGNDATSWETDSAHLVAIGDAALRQELAAEDGLKQVGQCPDIYTLRSIEPEVDGQRIFVREYAIRTGKGGGTFVYWEDDTTSADDDGYIIVTNGGKRWRRDCTPEMLNVTHYGAVMDGVTDDMPAVKRMYYGMLAQSGNSVGARTPAGDIALSSTFDLSGEAEQGLFRFRGPDVEYGSVPLTRVHFVDKTSSTPVFQVNARRMEISGLHFIGEGTVTPFYKNVCTAGQYIRVKSIRCNGNGGLVFDVQDTIDTKFDQIYCSKLSGGFLRSLWSNTQKAGWNHSTAIEISNSNFSSNTTVDVLRLIRCGQSIMRNVWFSNNEYTYDISQGGWLLDTVIMENSTYPAKTKWAKTTEINCRFAQGATYDNTLSGYTSDMDNG</sequence>
<comment type="caution">
    <text evidence="1">The sequence shown here is derived from an EMBL/GenBank/DDBJ whole genome shotgun (WGS) entry which is preliminary data.</text>
</comment>
<dbReference type="Proteomes" id="UP000461948">
    <property type="component" value="Unassembled WGS sequence"/>
</dbReference>